<proteinExistence type="predicted"/>
<feature type="signal peptide" evidence="1">
    <location>
        <begin position="1"/>
        <end position="20"/>
    </location>
</feature>
<comment type="caution">
    <text evidence="2">The sequence shown here is derived from an EMBL/GenBank/DDBJ whole genome shotgun (WGS) entry which is preliminary data.</text>
</comment>
<keyword evidence="1" id="KW-0732">Signal</keyword>
<keyword evidence="4" id="KW-1185">Reference proteome</keyword>
<evidence type="ECO:0000313" key="3">
    <source>
        <dbReference type="EMBL" id="SDD65890.1"/>
    </source>
</evidence>
<gene>
    <name evidence="2" type="ORF">MVI01_75370</name>
    <name evidence="3" type="ORF">SAMN04488504_102161</name>
</gene>
<dbReference type="EMBL" id="BJVY01000154">
    <property type="protein sequence ID" value="GEL75753.1"/>
    <property type="molecule type" value="Genomic_DNA"/>
</dbReference>
<dbReference type="Proteomes" id="UP000321224">
    <property type="component" value="Unassembled WGS sequence"/>
</dbReference>
<reference evidence="2 5" key="2">
    <citation type="submission" date="2019-07" db="EMBL/GenBank/DDBJ databases">
        <title>Whole genome shotgun sequence of Myxococcus virescens NBRC 100334.</title>
        <authorList>
            <person name="Hosoyama A."/>
            <person name="Uohara A."/>
            <person name="Ohji S."/>
            <person name="Ichikawa N."/>
        </authorList>
    </citation>
    <scope>NUCLEOTIDE SEQUENCE [LARGE SCALE GENOMIC DNA]</scope>
    <source>
        <strain evidence="2 5">NBRC 100334</strain>
    </source>
</reference>
<sequence>MRLHIAALLVCLLSTSTAHAMDVAPSLHPHEVKALKADASKALQSLLDKHGEKAGIKPGEGLSREGVRCALYNLSHIVMVKMSALAKDPAQKTRFAQAAEFYNRLSLQHCDSKGGPPNQGLVLMLVAGQEEAKSKQSMNKVKEADLWDDFKEAAGKVFGGQKIGPREVAIIVAVGTLVLAKEAIPLPL</sequence>
<reference evidence="3 4" key="1">
    <citation type="submission" date="2016-10" db="EMBL/GenBank/DDBJ databases">
        <authorList>
            <person name="Varghese N."/>
            <person name="Submissions S."/>
        </authorList>
    </citation>
    <scope>NUCLEOTIDE SEQUENCE [LARGE SCALE GENOMIC DNA]</scope>
    <source>
        <strain evidence="3 4">DSM 2260</strain>
    </source>
</reference>
<evidence type="ECO:0000256" key="1">
    <source>
        <dbReference type="SAM" id="SignalP"/>
    </source>
</evidence>
<feature type="chain" id="PRO_5023115523" evidence="1">
    <location>
        <begin position="21"/>
        <end position="188"/>
    </location>
</feature>
<evidence type="ECO:0000313" key="5">
    <source>
        <dbReference type="Proteomes" id="UP000321224"/>
    </source>
</evidence>
<accession>A0A511HQ90</accession>
<dbReference type="RefSeq" id="WP_090487521.1">
    <property type="nucleotide sequence ID" value="NZ_BJVY01000154.1"/>
</dbReference>
<evidence type="ECO:0000313" key="2">
    <source>
        <dbReference type="EMBL" id="GEL75753.1"/>
    </source>
</evidence>
<dbReference type="EMBL" id="FNAJ01000002">
    <property type="protein sequence ID" value="SDD65890.1"/>
    <property type="molecule type" value="Genomic_DNA"/>
</dbReference>
<organism evidence="2 5">
    <name type="scientific">Myxococcus virescens</name>
    <dbReference type="NCBI Taxonomy" id="83456"/>
    <lineage>
        <taxon>Bacteria</taxon>
        <taxon>Pseudomonadati</taxon>
        <taxon>Myxococcota</taxon>
        <taxon>Myxococcia</taxon>
        <taxon>Myxococcales</taxon>
        <taxon>Cystobacterineae</taxon>
        <taxon>Myxococcaceae</taxon>
        <taxon>Myxococcus</taxon>
    </lineage>
</organism>
<dbReference type="AlphaFoldDB" id="A0A511HQ90"/>
<protein>
    <submittedName>
        <fullName evidence="2">Uncharacterized protein</fullName>
    </submittedName>
</protein>
<dbReference type="Proteomes" id="UP000198717">
    <property type="component" value="Unassembled WGS sequence"/>
</dbReference>
<evidence type="ECO:0000313" key="4">
    <source>
        <dbReference type="Proteomes" id="UP000198717"/>
    </source>
</evidence>
<name>A0A511HQ90_9BACT</name>